<accession>A0ABR5T8P3</accession>
<dbReference type="Proteomes" id="UP000070255">
    <property type="component" value="Unassembled WGS sequence"/>
</dbReference>
<comment type="caution">
    <text evidence="1">The sequence shown here is derived from an EMBL/GenBank/DDBJ whole genome shotgun (WGS) entry which is preliminary data.</text>
</comment>
<protein>
    <submittedName>
        <fullName evidence="1">Uncharacterized protein</fullName>
    </submittedName>
</protein>
<evidence type="ECO:0000313" key="1">
    <source>
        <dbReference type="EMBL" id="KWZ39942.1"/>
    </source>
</evidence>
<sequence length="73" mass="8347">MPDALFMFIFDSTLKSGRFNKWQERLVPIFLAVGQVSRVQTSRLEPAAAELSRMSLLFSHFISRNKFIPVKSG</sequence>
<proteinExistence type="predicted"/>
<dbReference type="EMBL" id="LNJQ01000002">
    <property type="protein sequence ID" value="KWZ39942.1"/>
    <property type="molecule type" value="Genomic_DNA"/>
</dbReference>
<gene>
    <name evidence="1" type="ORF">WS72_18990</name>
</gene>
<organism evidence="1 2">
    <name type="scientific">Burkholderia savannae</name>
    <dbReference type="NCBI Taxonomy" id="1637837"/>
    <lineage>
        <taxon>Bacteria</taxon>
        <taxon>Pseudomonadati</taxon>
        <taxon>Pseudomonadota</taxon>
        <taxon>Betaproteobacteria</taxon>
        <taxon>Burkholderiales</taxon>
        <taxon>Burkholderiaceae</taxon>
        <taxon>Burkholderia</taxon>
        <taxon>pseudomallei group</taxon>
    </lineage>
</organism>
<reference evidence="1 2" key="1">
    <citation type="submission" date="2015-11" db="EMBL/GenBank/DDBJ databases">
        <authorList>
            <person name="Sahl J."/>
            <person name="Wagner D."/>
            <person name="Keim P."/>
        </authorList>
    </citation>
    <scope>NUCLEOTIDE SEQUENCE [LARGE SCALE GENOMIC DNA]</scope>
    <source>
        <strain evidence="1 2">BDU18</strain>
    </source>
</reference>
<keyword evidence="2" id="KW-1185">Reference proteome</keyword>
<evidence type="ECO:0000313" key="2">
    <source>
        <dbReference type="Proteomes" id="UP000070255"/>
    </source>
</evidence>
<name>A0ABR5T8P3_9BURK</name>